<organism evidence="1 2">
    <name type="scientific">Candidatus Methanomarinus sp</name>
    <dbReference type="NCBI Taxonomy" id="3386244"/>
    <lineage>
        <taxon>Archaea</taxon>
        <taxon>Methanobacteriati</taxon>
        <taxon>Methanobacteriota</taxon>
        <taxon>Stenosarchaea group</taxon>
        <taxon>Methanomicrobia</taxon>
        <taxon>Methanosarcinales</taxon>
        <taxon>ANME-2 cluster</taxon>
        <taxon>Candidatus Methanocomedenaceae</taxon>
        <taxon>Candidatus Methanomarinus</taxon>
    </lineage>
</organism>
<accession>A0AC61SC86</accession>
<evidence type="ECO:0000313" key="1">
    <source>
        <dbReference type="EMBL" id="TKY92292.1"/>
    </source>
</evidence>
<reference evidence="1" key="1">
    <citation type="submission" date="2018-09" db="EMBL/GenBank/DDBJ databases">
        <title>A genomic encyclopedia of anaerobic methanotrophic archaea.</title>
        <authorList>
            <person name="Skennerton C.T."/>
            <person name="Chadwick G.L."/>
            <person name="Laso-Perez R."/>
            <person name="Leu A.O."/>
            <person name="Speth D.R."/>
            <person name="Yu H."/>
            <person name="Morgan-Lang C."/>
            <person name="Hatzenpichler R."/>
            <person name="Goudeau D."/>
            <person name="Malmstrom R."/>
            <person name="Woyke T."/>
            <person name="Hallam S."/>
            <person name="Tyson G.W."/>
            <person name="Wegener G."/>
            <person name="Boetius A."/>
            <person name="Orphan V.J."/>
        </authorList>
    </citation>
    <scope>NUCLEOTIDE SEQUENCE</scope>
    <source>
        <strain evidence="1">CONS3730D10UFb2</strain>
    </source>
</reference>
<name>A0AC61SC86_9EURY</name>
<feature type="non-terminal residue" evidence="1">
    <location>
        <position position="256"/>
    </location>
</feature>
<gene>
    <name evidence="1" type="ORF">C5S46_01435</name>
</gene>
<dbReference type="EMBL" id="QYBA01000044">
    <property type="protein sequence ID" value="TKY92292.1"/>
    <property type="molecule type" value="Genomic_DNA"/>
</dbReference>
<dbReference type="Proteomes" id="UP000315423">
    <property type="component" value="Unassembled WGS sequence"/>
</dbReference>
<protein>
    <submittedName>
        <fullName evidence="1">Uncharacterized protein</fullName>
    </submittedName>
</protein>
<evidence type="ECO:0000313" key="2">
    <source>
        <dbReference type="Proteomes" id="UP000315423"/>
    </source>
</evidence>
<sequence>MRTKTFFSNKKNATQAAGELIKKADASIDFDPDLVFFYATLKYNGHYQEMLDIIKKRFEGIPQIGASIDGMIFPHDMRTDGAVLVLGEDKDARIEVKSVNEEGALQSAQTLANMIKCEKGVVILHFPFVHVPGLKKSAEFYATGKYYSAKAKMGDEEYKKKVARNFSNYCDRSKTFYFLPNVLEIVARELGYNVPVIGVNVLHLQAKLNSPSIFSNFKDIEDGIAALVIEKDDVEVIYEDIYPEKGNSIDETMSAI</sequence>
<comment type="caution">
    <text evidence="1">The sequence shown here is derived from an EMBL/GenBank/DDBJ whole genome shotgun (WGS) entry which is preliminary data.</text>
</comment>
<proteinExistence type="predicted"/>